<dbReference type="Proteomes" id="UP000447873">
    <property type="component" value="Unassembled WGS sequence"/>
</dbReference>
<gene>
    <name evidence="1" type="ORF">EG328_010710</name>
</gene>
<reference evidence="1 2" key="1">
    <citation type="submission" date="2018-12" db="EMBL/GenBank/DDBJ databases">
        <title>Venturia inaequalis Genome Resource.</title>
        <authorList>
            <person name="Lichtner F.J."/>
        </authorList>
    </citation>
    <scope>NUCLEOTIDE SEQUENCE [LARGE SCALE GENOMIC DNA]</scope>
    <source>
        <strain evidence="1 2">120213</strain>
    </source>
</reference>
<organism evidence="1 2">
    <name type="scientific">Venturia inaequalis</name>
    <name type="common">Apple scab fungus</name>
    <dbReference type="NCBI Taxonomy" id="5025"/>
    <lineage>
        <taxon>Eukaryota</taxon>
        <taxon>Fungi</taxon>
        <taxon>Dikarya</taxon>
        <taxon>Ascomycota</taxon>
        <taxon>Pezizomycotina</taxon>
        <taxon>Dothideomycetes</taxon>
        <taxon>Pleosporomycetidae</taxon>
        <taxon>Venturiales</taxon>
        <taxon>Venturiaceae</taxon>
        <taxon>Venturia</taxon>
    </lineage>
</organism>
<dbReference type="EMBL" id="WNWS01000720">
    <property type="protein sequence ID" value="KAE9964206.1"/>
    <property type="molecule type" value="Genomic_DNA"/>
</dbReference>
<sequence length="123" mass="14471">MSYASTWSIHTMIGFTTFFFKTIKAKPEPNETEEEAAKRLKASIEGMYRSKDTTTFTDSLRHVSSFDTRVFEDESERIELEERRAAVSIIIQRQKDKKTETKLEKKARLEVEEEYRQLGIVLR</sequence>
<accession>A0A8H3U6Y4</accession>
<name>A0A8H3U6Y4_VENIN</name>
<evidence type="ECO:0000313" key="2">
    <source>
        <dbReference type="Proteomes" id="UP000447873"/>
    </source>
</evidence>
<proteinExistence type="predicted"/>
<comment type="caution">
    <text evidence="1">The sequence shown here is derived from an EMBL/GenBank/DDBJ whole genome shotgun (WGS) entry which is preliminary data.</text>
</comment>
<evidence type="ECO:0000313" key="1">
    <source>
        <dbReference type="EMBL" id="KAE9964206.1"/>
    </source>
</evidence>
<protein>
    <submittedName>
        <fullName evidence="1">Uncharacterized protein</fullName>
    </submittedName>
</protein>
<dbReference type="AlphaFoldDB" id="A0A8H3U6Y4"/>